<comment type="subcellular location">
    <subcellularLocation>
        <location evidence="1">Endoplasmic reticulum membrane</location>
        <topology evidence="1">Multi-pass membrane protein</topology>
    </subcellularLocation>
</comment>
<evidence type="ECO:0000256" key="15">
    <source>
        <dbReference type="RuleBase" id="RU369120"/>
    </source>
</evidence>
<keyword evidence="9 15" id="KW-0756">Sterol biosynthesis</keyword>
<dbReference type="PROSITE" id="PS01017">
    <property type="entry name" value="STEROL_REDUCT_1"/>
    <property type="match status" value="1"/>
</dbReference>
<evidence type="ECO:0000313" key="17">
    <source>
        <dbReference type="Proteomes" id="UP000055045"/>
    </source>
</evidence>
<comment type="caution">
    <text evidence="16">The sequence shown here is derived from an EMBL/GenBank/DDBJ whole genome shotgun (WGS) entry which is preliminary data.</text>
</comment>
<dbReference type="STRING" id="48697.A0A124GS03"/>
<feature type="transmembrane region" description="Helical" evidence="15">
    <location>
        <begin position="99"/>
        <end position="122"/>
    </location>
</feature>
<dbReference type="Proteomes" id="UP000055045">
    <property type="component" value="Unassembled WGS sequence"/>
</dbReference>
<keyword evidence="10 15" id="KW-0443">Lipid metabolism</keyword>
<keyword evidence="3 15" id="KW-0444">Lipid biosynthesis</keyword>
<dbReference type="PROSITE" id="PS01018">
    <property type="entry name" value="STEROL_REDUCT_2"/>
    <property type="match status" value="1"/>
</dbReference>
<dbReference type="EMBL" id="LLXE01000087">
    <property type="protein sequence ID" value="KUM62913.1"/>
    <property type="molecule type" value="Genomic_DNA"/>
</dbReference>
<evidence type="ECO:0000256" key="5">
    <source>
        <dbReference type="ARBA" id="ARBA00022857"/>
    </source>
</evidence>
<dbReference type="PANTHER" id="PTHR21257">
    <property type="entry name" value="DELTA(14)-STEROL REDUCTASE"/>
    <property type="match status" value="1"/>
</dbReference>
<evidence type="ECO:0000256" key="1">
    <source>
        <dbReference type="ARBA" id="ARBA00004477"/>
    </source>
</evidence>
<protein>
    <recommendedName>
        <fullName evidence="15">Delta(14)-sterol reductase</fullName>
    </recommendedName>
    <alternativeName>
        <fullName evidence="15">C-14 sterol reductase</fullName>
    </alternativeName>
    <alternativeName>
        <fullName evidence="15">Sterol C14-reductase</fullName>
    </alternativeName>
</protein>
<gene>
    <name evidence="16" type="ORF">ACN42_g4167</name>
</gene>
<dbReference type="AlphaFoldDB" id="A0A124GS03"/>
<keyword evidence="5" id="KW-0521">NADP</keyword>
<name>A0A124GS03_PENFR</name>
<dbReference type="GO" id="GO:0005789">
    <property type="term" value="C:endoplasmic reticulum membrane"/>
    <property type="evidence" value="ECO:0007669"/>
    <property type="project" value="UniProtKB-SubCell"/>
</dbReference>
<dbReference type="InterPro" id="IPR018083">
    <property type="entry name" value="Sterol_reductase_CS"/>
</dbReference>
<evidence type="ECO:0000256" key="8">
    <source>
        <dbReference type="ARBA" id="ARBA00023002"/>
    </source>
</evidence>
<evidence type="ECO:0000256" key="10">
    <source>
        <dbReference type="ARBA" id="ARBA00023098"/>
    </source>
</evidence>
<evidence type="ECO:0000256" key="12">
    <source>
        <dbReference type="ARBA" id="ARBA00023166"/>
    </source>
</evidence>
<dbReference type="FunFam" id="1.20.120.1630:FF:000008">
    <property type="entry name" value="C-14 sterol reductase"/>
    <property type="match status" value="1"/>
</dbReference>
<evidence type="ECO:0000256" key="3">
    <source>
        <dbReference type="ARBA" id="ARBA00022516"/>
    </source>
</evidence>
<dbReference type="GO" id="GO:0006696">
    <property type="term" value="P:ergosterol biosynthetic process"/>
    <property type="evidence" value="ECO:0007669"/>
    <property type="project" value="TreeGrafter"/>
</dbReference>
<dbReference type="InterPro" id="IPR001171">
    <property type="entry name" value="ERG24_DHCR-like"/>
</dbReference>
<dbReference type="Gene3D" id="1.20.120.1630">
    <property type="match status" value="1"/>
</dbReference>
<evidence type="ECO:0000256" key="11">
    <source>
        <dbReference type="ARBA" id="ARBA00023136"/>
    </source>
</evidence>
<feature type="transmembrane region" description="Helical" evidence="15">
    <location>
        <begin position="167"/>
        <end position="185"/>
    </location>
</feature>
<keyword evidence="11 15" id="KW-0472">Membrane</keyword>
<dbReference type="PANTHER" id="PTHR21257:SF52">
    <property type="entry name" value="DELTA(14)-STEROL REDUCTASE TM7SF2"/>
    <property type="match status" value="1"/>
</dbReference>
<evidence type="ECO:0000256" key="2">
    <source>
        <dbReference type="ARBA" id="ARBA00005402"/>
    </source>
</evidence>
<evidence type="ECO:0000256" key="9">
    <source>
        <dbReference type="ARBA" id="ARBA00023011"/>
    </source>
</evidence>
<feature type="transmembrane region" description="Helical" evidence="15">
    <location>
        <begin position="413"/>
        <end position="432"/>
    </location>
</feature>
<keyword evidence="13 15" id="KW-0753">Steroid metabolism</keyword>
<feature type="transmembrane region" description="Helical" evidence="15">
    <location>
        <begin position="238"/>
        <end position="259"/>
    </location>
</feature>
<reference evidence="16 17" key="1">
    <citation type="submission" date="2015-10" db="EMBL/GenBank/DDBJ databases">
        <title>Genome sequencing of Penicillium freii.</title>
        <authorList>
            <person name="Nguyen H.D."/>
            <person name="Visagie C.M."/>
            <person name="Seifert K.A."/>
        </authorList>
    </citation>
    <scope>NUCLEOTIDE SEQUENCE [LARGE SCALE GENOMIC DNA]</scope>
    <source>
        <strain evidence="16 17">DAOM 242723</strain>
    </source>
</reference>
<keyword evidence="6 15" id="KW-0752">Steroid biosynthesis</keyword>
<evidence type="ECO:0000256" key="7">
    <source>
        <dbReference type="ARBA" id="ARBA00022989"/>
    </source>
</evidence>
<dbReference type="GO" id="GO:0050613">
    <property type="term" value="F:Delta14-sterol reductase activity"/>
    <property type="evidence" value="ECO:0007669"/>
    <property type="project" value="UniProtKB-ARBA"/>
</dbReference>
<sequence length="575" mass="64538">MTMYWCEGGKDLGRERGLRSITTAMIGDWRCGANLAEHPPSDVVRDFKAPDTYLRIYPPHTLWVVPGLFPCLSIGHYFNMSTKKDSKKIPVQPVPEKRGYEFCGPIGAFGIVFGLPILIYLFTFVCNDISGCPAPSLLNPSTLSLEQLKSEVGWPEEGVTALYDTNVTLWTLSYYAFSLFLQVFLPGQEADGVVLACGGRLKYKFNAFSSAIIILSGLAGGTYLYGADFVVWTFLWDNYIQVITANLLISSSIALFVYLKSFTVPAPGQANPSLRQLAPGGHTGNMLYDFFIGRELNPRVRLPIPFVSEASRTIDIKVFMEMRPGLLGWTILNLSNVAHQYRTYGYITDSIVLVTVFQAFYILDALYMEPAIMTTMDVIMDGFGFMLSFGDVGWVPHVYSIQTRYLSVFPYELGLSGMAVVLGITAVGYSIFRGANNQKNRFRTNPNDPRVKNIKYIETAAGSKLMTSGWWGLARHINYLGDWTMSWAYCLPTGVAGYVLIESINPASGAVQKQAVQTPEIRGWGMIFTYFYMLYFGVLLIHREMRDEEKCEKKYGADWKRYTSIVRSRIIPGIY</sequence>
<feature type="transmembrane region" description="Helical" evidence="15">
    <location>
        <begin position="205"/>
        <end position="226"/>
    </location>
</feature>
<keyword evidence="17" id="KW-1185">Reference proteome</keyword>
<evidence type="ECO:0000256" key="14">
    <source>
        <dbReference type="ARBA" id="ARBA00029435"/>
    </source>
</evidence>
<feature type="transmembrane region" description="Helical" evidence="15">
    <location>
        <begin position="483"/>
        <end position="501"/>
    </location>
</feature>
<evidence type="ECO:0000256" key="6">
    <source>
        <dbReference type="ARBA" id="ARBA00022955"/>
    </source>
</evidence>
<comment type="pathway">
    <text evidence="14">Steroid metabolism; ergosterol biosynthesis.</text>
</comment>
<evidence type="ECO:0000313" key="16">
    <source>
        <dbReference type="EMBL" id="KUM62913.1"/>
    </source>
</evidence>
<dbReference type="Pfam" id="PF01222">
    <property type="entry name" value="ERG4_ERG24"/>
    <property type="match status" value="1"/>
</dbReference>
<feature type="transmembrane region" description="Helical" evidence="15">
    <location>
        <begin position="344"/>
        <end position="363"/>
    </location>
</feature>
<feature type="transmembrane region" description="Helical" evidence="15">
    <location>
        <begin position="521"/>
        <end position="541"/>
    </location>
</feature>
<keyword evidence="8 15" id="KW-0560">Oxidoreductase</keyword>
<comment type="similarity">
    <text evidence="2 15">Belongs to the ERG4/ERG24 family.</text>
</comment>
<keyword evidence="12 15" id="KW-1207">Sterol metabolism</keyword>
<keyword evidence="4 15" id="KW-0812">Transmembrane</keyword>
<accession>A0A124GS03</accession>
<proteinExistence type="inferred from homology"/>
<evidence type="ECO:0000256" key="4">
    <source>
        <dbReference type="ARBA" id="ARBA00022692"/>
    </source>
</evidence>
<keyword evidence="7 15" id="KW-1133">Transmembrane helix</keyword>
<evidence type="ECO:0000256" key="13">
    <source>
        <dbReference type="ARBA" id="ARBA00023221"/>
    </source>
</evidence>
<feature type="transmembrane region" description="Helical" evidence="15">
    <location>
        <begin position="60"/>
        <end position="78"/>
    </location>
</feature>
<organism evidence="16 17">
    <name type="scientific">Penicillium freii</name>
    <dbReference type="NCBI Taxonomy" id="48697"/>
    <lineage>
        <taxon>Eukaryota</taxon>
        <taxon>Fungi</taxon>
        <taxon>Dikarya</taxon>
        <taxon>Ascomycota</taxon>
        <taxon>Pezizomycotina</taxon>
        <taxon>Eurotiomycetes</taxon>
        <taxon>Eurotiomycetidae</taxon>
        <taxon>Eurotiales</taxon>
        <taxon>Aspergillaceae</taxon>
        <taxon>Penicillium</taxon>
    </lineage>
</organism>